<dbReference type="Proteomes" id="UP001208692">
    <property type="component" value="Unassembled WGS sequence"/>
</dbReference>
<evidence type="ECO:0000313" key="3">
    <source>
        <dbReference type="Proteomes" id="UP001207736"/>
    </source>
</evidence>
<protein>
    <submittedName>
        <fullName evidence="1">Uncharacterized protein</fullName>
    </submittedName>
</protein>
<proteinExistence type="predicted"/>
<dbReference type="AlphaFoldDB" id="A0AAV5AUG0"/>
<comment type="caution">
    <text evidence="1">The sequence shown here is derived from an EMBL/GenBank/DDBJ whole genome shotgun (WGS) entry which is preliminary data.</text>
</comment>
<sequence>MLTREQKKRKAELKKELNFFLDNYKEISTRGKQIKDYFDTKIEEIIQELKELGK</sequence>
<reference evidence="1 4" key="1">
    <citation type="submission" date="2021-11" db="EMBL/GenBank/DDBJ databases">
        <title>Draft genome sequence of Capnocytophaga sp. strain KC07075 isolated from cat oral cavity.</title>
        <authorList>
            <person name="Suzuki M."/>
            <person name="Imaoka K."/>
            <person name="Kimura M."/>
            <person name="Morikawa S."/>
            <person name="Maeda K."/>
        </authorList>
    </citation>
    <scope>NUCLEOTIDE SEQUENCE</scope>
    <source>
        <strain evidence="1">KC07075</strain>
        <strain evidence="2 4">KC07079</strain>
    </source>
</reference>
<gene>
    <name evidence="1" type="ORF">RCZ15_04760</name>
    <name evidence="2" type="ORF">RCZ16_25430</name>
</gene>
<evidence type="ECO:0000313" key="1">
    <source>
        <dbReference type="EMBL" id="GJM49501.1"/>
    </source>
</evidence>
<organism evidence="1 3">
    <name type="scientific">Capnocytophaga catalasegens</name>
    <dbReference type="NCBI Taxonomy" id="1004260"/>
    <lineage>
        <taxon>Bacteria</taxon>
        <taxon>Pseudomonadati</taxon>
        <taxon>Bacteroidota</taxon>
        <taxon>Flavobacteriia</taxon>
        <taxon>Flavobacteriales</taxon>
        <taxon>Flavobacteriaceae</taxon>
        <taxon>Capnocytophaga</taxon>
    </lineage>
</organism>
<name>A0AAV5AUG0_9FLAO</name>
<dbReference type="Proteomes" id="UP001207736">
    <property type="component" value="Unassembled WGS sequence"/>
</dbReference>
<accession>A0AAV5AUG0</accession>
<dbReference type="RefSeq" id="WP_264846779.1">
    <property type="nucleotide sequence ID" value="NZ_BPMA01000029.1"/>
</dbReference>
<keyword evidence="4" id="KW-1185">Reference proteome</keyword>
<dbReference type="EMBL" id="BQKA01000009">
    <property type="protein sequence ID" value="GJM49501.1"/>
    <property type="molecule type" value="Genomic_DNA"/>
</dbReference>
<evidence type="ECO:0000313" key="4">
    <source>
        <dbReference type="Proteomes" id="UP001208692"/>
    </source>
</evidence>
<dbReference type="EMBL" id="BQKB01000078">
    <property type="protein sequence ID" value="GJM54227.1"/>
    <property type="molecule type" value="Genomic_DNA"/>
</dbReference>
<evidence type="ECO:0000313" key="2">
    <source>
        <dbReference type="EMBL" id="GJM54227.1"/>
    </source>
</evidence>